<sequence>MTDVSRYDDHRGGAGCPEPVVPAGLAELLAQLTGPPDFWDRPDGHFGPLAEMYALTAEERAHANSLYRLGSKALGRDELLPAANWLGAAAEAGHPGALFRMAALTTRAGDEGRESVRFLVAEAARHGHGDARALLEATAGDRLTDRPACPVIEDPQFIDEVRNGLGLPRVPQLPAGTNRGRAFASAEHTPLGGQEAAAPPRLVRVPAPRLGQVRGPGWVQREMSRPETGSPADDRPQLSAHSGAARPVDGLLLPLPPEQPGFMPSAPADENEGHEPWSANALRPAVLTDMARRTPAHTDTPQQWKAAVRALDILYLVDAAGGITTRALARRSGLPLAAVAWLLHWLRGQHLISTVAGAHFPGPLMEMTRDPEQRDRLLQQTLAGLRDQLGAAVYVSGYAHGDVEVLQSAYGPEAPAVEEWVNFRDAAHASAVGKSLLAQLDFDGRMNHLARYRPIKLTDRTITNPRALFETLDGHGPHAAQFDLLEYSPLEVCAAFPLGIPGQATCVALSLPAGQRHRLLPAARALSERSAGLLMALLLTDEAADDRRPLPPAAAAEGADQVTIAATAHALPRIHASQR</sequence>
<evidence type="ECO:0000313" key="6">
    <source>
        <dbReference type="Proteomes" id="UP000262477"/>
    </source>
</evidence>
<gene>
    <name evidence="5" type="ORF">DY245_42050</name>
</gene>
<dbReference type="GO" id="GO:0045892">
    <property type="term" value="P:negative regulation of DNA-templated transcription"/>
    <property type="evidence" value="ECO:0007669"/>
    <property type="project" value="TreeGrafter"/>
</dbReference>
<evidence type="ECO:0000256" key="3">
    <source>
        <dbReference type="SAM" id="MobiDB-lite"/>
    </source>
</evidence>
<reference evidence="5 6" key="1">
    <citation type="submission" date="2018-08" db="EMBL/GenBank/DDBJ databases">
        <title>Streptomyces NEAU-D10 sp. nov., a novel Actinomycete isolated from soil.</title>
        <authorList>
            <person name="Jin L."/>
        </authorList>
    </citation>
    <scope>NUCLEOTIDE SEQUENCE [LARGE SCALE GENOMIC DNA]</scope>
    <source>
        <strain evidence="5 6">NEAU-D10</strain>
    </source>
</reference>
<dbReference type="Pfam" id="PF01614">
    <property type="entry name" value="IclR_C"/>
    <property type="match status" value="1"/>
</dbReference>
<evidence type="ECO:0000259" key="4">
    <source>
        <dbReference type="Pfam" id="PF01614"/>
    </source>
</evidence>
<dbReference type="SUPFAM" id="SSF55781">
    <property type="entry name" value="GAF domain-like"/>
    <property type="match status" value="1"/>
</dbReference>
<feature type="region of interest" description="Disordered" evidence="3">
    <location>
        <begin position="172"/>
        <end position="276"/>
    </location>
</feature>
<keyword evidence="6" id="KW-1185">Reference proteome</keyword>
<dbReference type="InterPro" id="IPR014757">
    <property type="entry name" value="Tscrpt_reg_IclR_C"/>
</dbReference>
<dbReference type="GO" id="GO:0003677">
    <property type="term" value="F:DNA binding"/>
    <property type="evidence" value="ECO:0007669"/>
    <property type="project" value="TreeGrafter"/>
</dbReference>
<dbReference type="Gene3D" id="1.10.10.10">
    <property type="entry name" value="Winged helix-like DNA-binding domain superfamily/Winged helix DNA-binding domain"/>
    <property type="match status" value="1"/>
</dbReference>
<organism evidence="5 6">
    <name type="scientific">Streptomyces inhibens</name>
    <dbReference type="NCBI Taxonomy" id="2293571"/>
    <lineage>
        <taxon>Bacteria</taxon>
        <taxon>Bacillati</taxon>
        <taxon>Actinomycetota</taxon>
        <taxon>Actinomycetes</taxon>
        <taxon>Kitasatosporales</taxon>
        <taxon>Streptomycetaceae</taxon>
        <taxon>Streptomyces</taxon>
    </lineage>
</organism>
<dbReference type="PANTHER" id="PTHR30136:SF24">
    <property type="entry name" value="HTH-TYPE TRANSCRIPTIONAL REPRESSOR ALLR"/>
    <property type="match status" value="1"/>
</dbReference>
<protein>
    <recommendedName>
        <fullName evidence="4">IclR-ED domain-containing protein</fullName>
    </recommendedName>
</protein>
<dbReference type="InterPro" id="IPR036388">
    <property type="entry name" value="WH-like_DNA-bd_sf"/>
</dbReference>
<evidence type="ECO:0000256" key="1">
    <source>
        <dbReference type="ARBA" id="ARBA00023015"/>
    </source>
</evidence>
<keyword evidence="1" id="KW-0805">Transcription regulation</keyword>
<evidence type="ECO:0000313" key="5">
    <source>
        <dbReference type="EMBL" id="REK84648.1"/>
    </source>
</evidence>
<dbReference type="Proteomes" id="UP000262477">
    <property type="component" value="Unassembled WGS sequence"/>
</dbReference>
<dbReference type="PANTHER" id="PTHR30136">
    <property type="entry name" value="HELIX-TURN-HELIX TRANSCRIPTIONAL REGULATOR, ICLR FAMILY"/>
    <property type="match status" value="1"/>
</dbReference>
<accession>A0A371PQ55</accession>
<dbReference type="InterPro" id="IPR050707">
    <property type="entry name" value="HTH_MetabolicPath_Reg"/>
</dbReference>
<comment type="caution">
    <text evidence="5">The sequence shown here is derived from an EMBL/GenBank/DDBJ whole genome shotgun (WGS) entry which is preliminary data.</text>
</comment>
<feature type="compositionally biased region" description="Low complexity" evidence="3">
    <location>
        <begin position="196"/>
        <end position="210"/>
    </location>
</feature>
<keyword evidence="2" id="KW-0804">Transcription</keyword>
<proteinExistence type="predicted"/>
<name>A0A371PQ55_STRIH</name>
<evidence type="ECO:0000256" key="2">
    <source>
        <dbReference type="ARBA" id="ARBA00023163"/>
    </source>
</evidence>
<dbReference type="EMBL" id="QUAC01000479">
    <property type="protein sequence ID" value="REK84648.1"/>
    <property type="molecule type" value="Genomic_DNA"/>
</dbReference>
<dbReference type="InterPro" id="IPR029016">
    <property type="entry name" value="GAF-like_dom_sf"/>
</dbReference>
<dbReference type="Gene3D" id="3.30.450.40">
    <property type="match status" value="1"/>
</dbReference>
<dbReference type="GO" id="GO:0003700">
    <property type="term" value="F:DNA-binding transcription factor activity"/>
    <property type="evidence" value="ECO:0007669"/>
    <property type="project" value="TreeGrafter"/>
</dbReference>
<feature type="domain" description="IclR-ED" evidence="4">
    <location>
        <begin position="379"/>
        <end position="513"/>
    </location>
</feature>
<dbReference type="AlphaFoldDB" id="A0A371PQ55"/>